<dbReference type="Proteomes" id="UP000607653">
    <property type="component" value="Unassembled WGS sequence"/>
</dbReference>
<protein>
    <submittedName>
        <fullName evidence="1">Uncharacterized protein</fullName>
    </submittedName>
</protein>
<sequence>MLNPRDSSYTPISTVFCISFQIRKKETTNPILIYLLCIYHVLVEAIENSKFHCI</sequence>
<organism evidence="1 2">
    <name type="scientific">Nelumbo nucifera</name>
    <name type="common">Sacred lotus</name>
    <dbReference type="NCBI Taxonomy" id="4432"/>
    <lineage>
        <taxon>Eukaryota</taxon>
        <taxon>Viridiplantae</taxon>
        <taxon>Streptophyta</taxon>
        <taxon>Embryophyta</taxon>
        <taxon>Tracheophyta</taxon>
        <taxon>Spermatophyta</taxon>
        <taxon>Magnoliopsida</taxon>
        <taxon>Proteales</taxon>
        <taxon>Nelumbonaceae</taxon>
        <taxon>Nelumbo</taxon>
    </lineage>
</organism>
<evidence type="ECO:0000313" key="1">
    <source>
        <dbReference type="EMBL" id="DAD40130.1"/>
    </source>
</evidence>
<dbReference type="EMBL" id="DUZY01000005">
    <property type="protein sequence ID" value="DAD40130.1"/>
    <property type="molecule type" value="Genomic_DNA"/>
</dbReference>
<proteinExistence type="predicted"/>
<dbReference type="AlphaFoldDB" id="A0A822Z682"/>
<evidence type="ECO:0000313" key="2">
    <source>
        <dbReference type="Proteomes" id="UP000607653"/>
    </source>
</evidence>
<accession>A0A822Z682</accession>
<keyword evidence="2" id="KW-1185">Reference proteome</keyword>
<name>A0A822Z682_NELNU</name>
<comment type="caution">
    <text evidence="1">The sequence shown here is derived from an EMBL/GenBank/DDBJ whole genome shotgun (WGS) entry which is preliminary data.</text>
</comment>
<gene>
    <name evidence="1" type="ORF">HUJ06_014453</name>
</gene>
<reference evidence="1 2" key="1">
    <citation type="journal article" date="2020" name="Mol. Biol. Evol.">
        <title>Distinct Expression and Methylation Patterns for Genes with Different Fates following a Single Whole-Genome Duplication in Flowering Plants.</title>
        <authorList>
            <person name="Shi T."/>
            <person name="Rahmani R.S."/>
            <person name="Gugger P.F."/>
            <person name="Wang M."/>
            <person name="Li H."/>
            <person name="Zhang Y."/>
            <person name="Li Z."/>
            <person name="Wang Q."/>
            <person name="Van de Peer Y."/>
            <person name="Marchal K."/>
            <person name="Chen J."/>
        </authorList>
    </citation>
    <scope>NUCLEOTIDE SEQUENCE [LARGE SCALE GENOMIC DNA]</scope>
    <source>
        <tissue evidence="1">Leaf</tissue>
    </source>
</reference>